<proteinExistence type="predicted"/>
<dbReference type="Pfam" id="PF09356">
    <property type="entry name" value="Phage_BR0599"/>
    <property type="match status" value="1"/>
</dbReference>
<dbReference type="NCBIfam" id="TIGR02218">
    <property type="entry name" value="phg_TIGR02218"/>
    <property type="match status" value="2"/>
</dbReference>
<dbReference type="Proteomes" id="UP000259421">
    <property type="component" value="Segment"/>
</dbReference>
<keyword evidence="3" id="KW-1185">Reference proteome</keyword>
<gene>
    <name evidence="2" type="ORF">CcrBL9_gp168</name>
</gene>
<accession>A0A385EEB7</accession>
<evidence type="ECO:0000313" key="2">
    <source>
        <dbReference type="EMBL" id="AXQ69192.1"/>
    </source>
</evidence>
<reference evidence="2 3" key="2">
    <citation type="submission" date="2018-09" db="EMBL/GenBank/DDBJ databases">
        <title>Giant CbK-like Caulobacter bacteriophages have genetically divergent genomes.</title>
        <authorList>
            <person name="Wilson K."/>
            <person name="Ely B."/>
        </authorList>
    </citation>
    <scope>NUCLEOTIDE SEQUENCE [LARGE SCALE GENOMIC DNA]</scope>
</reference>
<dbReference type="Pfam" id="PF09931">
    <property type="entry name" value="Phage_phiJL001_Gp84_N"/>
    <property type="match status" value="1"/>
</dbReference>
<evidence type="ECO:0000313" key="3">
    <source>
        <dbReference type="Proteomes" id="UP000259421"/>
    </source>
</evidence>
<sequence length="549" mass="61283">MKDLTDALRAHLRGGVTTICTCIEIVRKDKQSYRFTDHDEPLTVANAIYVPYASYARTSISTSIENEVDEMEIRGILNSNYISRDDVAGGLFDHADVRIFVVNYEDPDSGTCVLRTGWIGEVTMNEDNTYVAEIRGLSQVLTYRIGEAYSPECRADLGDTRCKLALKPPRWQKNYRYAQGTSVLGLINPASLYLNLNFVNPSFDQEGYVELTRDVEGWTTYGDPNGRWSIRQDPFYNTPGKEGHALFGTDDGKDRDPVKHTVADIGIYQDLDLVEQGVDEYDLDSGECRLYATLYSACVNGTEAGTRFRIFALNEYGGQISPAALYDTGQRKTAEDKWFQTIVQDLLIPPGTRKLRFDLFAHKRPRYEEGAAFDTITAAINMPGGNYGSADQFGDVAFLALSDGVSGETEPAWGNLINTTYTDGTITWKAVKSWKRTTYVDSASNGGRNIIPTYVPEGNGYYDGGLITWETGKNAGKSQEIKSWKDGVLTTFQRPFYMPQEGDRMVIHPGCDKRRVTCKEKFANILNFRGEPDVPGQDSYYSTPDAPVA</sequence>
<protein>
    <submittedName>
        <fullName evidence="2">Gene transfer agent FAD/FMN-containing dehydrogenase</fullName>
    </submittedName>
</protein>
<dbReference type="InterPro" id="IPR018964">
    <property type="entry name" value="Phage_phiJL001_Gp84_C"/>
</dbReference>
<name>A0A385EEB7_9CAUD</name>
<evidence type="ECO:0000259" key="1">
    <source>
        <dbReference type="Pfam" id="PF09356"/>
    </source>
</evidence>
<feature type="domain" description="Bacteriophage phiJL001 Gp84 C-terminal" evidence="1">
    <location>
        <begin position="460"/>
        <end position="538"/>
    </location>
</feature>
<organism evidence="2 3">
    <name type="scientific">Caulobacter phage CcrBL9</name>
    <dbReference type="NCBI Taxonomy" id="2283270"/>
    <lineage>
        <taxon>Viruses</taxon>
        <taxon>Duplodnaviria</taxon>
        <taxon>Heunggongvirae</taxon>
        <taxon>Uroviricota</taxon>
        <taxon>Caudoviricetes</taxon>
        <taxon>Jeanschmidtviridae</taxon>
        <taxon>Bertelyvirus</taxon>
        <taxon>Bertelyvirus BL9</taxon>
    </lineage>
</organism>
<reference evidence="3" key="1">
    <citation type="submission" date="2018-07" db="EMBL/GenBank/DDBJ databases">
        <title>Giant CbK-like Caulobacter bacteriophages have genetically divergent genomes.</title>
        <authorList>
            <person name="Wilson K.M."/>
            <person name="Ely B."/>
        </authorList>
    </citation>
    <scope>NUCLEOTIDE SEQUENCE [LARGE SCALE GENOMIC DNA]</scope>
</reference>
<dbReference type="EMBL" id="MH588546">
    <property type="protein sequence ID" value="AXQ69192.1"/>
    <property type="molecule type" value="Genomic_DNA"/>
</dbReference>
<dbReference type="InterPro" id="IPR011928">
    <property type="entry name" value="Phage_phiJL001_Gp84"/>
</dbReference>